<evidence type="ECO:0000313" key="2">
    <source>
        <dbReference type="Proteomes" id="UP000324222"/>
    </source>
</evidence>
<dbReference type="EMBL" id="VSRR010003137">
    <property type="protein sequence ID" value="MPC34811.1"/>
    <property type="molecule type" value="Genomic_DNA"/>
</dbReference>
<name>A0A5B7EK20_PORTR</name>
<evidence type="ECO:0000313" key="1">
    <source>
        <dbReference type="EMBL" id="MPC34811.1"/>
    </source>
</evidence>
<organism evidence="1 2">
    <name type="scientific">Portunus trituberculatus</name>
    <name type="common">Swimming crab</name>
    <name type="synonym">Neptunus trituberculatus</name>
    <dbReference type="NCBI Taxonomy" id="210409"/>
    <lineage>
        <taxon>Eukaryota</taxon>
        <taxon>Metazoa</taxon>
        <taxon>Ecdysozoa</taxon>
        <taxon>Arthropoda</taxon>
        <taxon>Crustacea</taxon>
        <taxon>Multicrustacea</taxon>
        <taxon>Malacostraca</taxon>
        <taxon>Eumalacostraca</taxon>
        <taxon>Eucarida</taxon>
        <taxon>Decapoda</taxon>
        <taxon>Pleocyemata</taxon>
        <taxon>Brachyura</taxon>
        <taxon>Eubrachyura</taxon>
        <taxon>Portunoidea</taxon>
        <taxon>Portunidae</taxon>
        <taxon>Portuninae</taxon>
        <taxon>Portunus</taxon>
    </lineage>
</organism>
<comment type="caution">
    <text evidence="1">The sequence shown here is derived from an EMBL/GenBank/DDBJ whole genome shotgun (WGS) entry which is preliminary data.</text>
</comment>
<proteinExistence type="predicted"/>
<keyword evidence="2" id="KW-1185">Reference proteome</keyword>
<sequence length="151" mass="16947">MGSHHSHLVTCSPSCSFLVPWWSQKCVAALQAKRHAFTAWRRNPIPPLCQCFPYLEAQCKHVILDEKHSAWASFCAFLSFSTSVSQVWSFFRKMVHPQPLFTFPLTSNGVLLTTDAQKADCLATHIHTKLGSPDPVPTPVLHATLFFTLQP</sequence>
<reference evidence="1 2" key="1">
    <citation type="submission" date="2019-05" db="EMBL/GenBank/DDBJ databases">
        <title>Another draft genome of Portunus trituberculatus and its Hox gene families provides insights of decapod evolution.</title>
        <authorList>
            <person name="Jeong J.-H."/>
            <person name="Song I."/>
            <person name="Kim S."/>
            <person name="Choi T."/>
            <person name="Kim D."/>
            <person name="Ryu S."/>
            <person name="Kim W."/>
        </authorList>
    </citation>
    <scope>NUCLEOTIDE SEQUENCE [LARGE SCALE GENOMIC DNA]</scope>
    <source>
        <tissue evidence="1">Muscle</tissue>
    </source>
</reference>
<dbReference type="Proteomes" id="UP000324222">
    <property type="component" value="Unassembled WGS sequence"/>
</dbReference>
<dbReference type="AlphaFoldDB" id="A0A5B7EK20"/>
<gene>
    <name evidence="1" type="ORF">E2C01_028213</name>
</gene>
<accession>A0A5B7EK20</accession>
<protein>
    <submittedName>
        <fullName evidence="1">Uncharacterized protein</fullName>
    </submittedName>
</protein>